<dbReference type="Gene3D" id="1.10.10.2840">
    <property type="entry name" value="PucR C-terminal helix-turn-helix domain"/>
    <property type="match status" value="1"/>
</dbReference>
<organism evidence="2 3">
    <name type="scientific">Bacillus salipaludis</name>
    <dbReference type="NCBI Taxonomy" id="2547811"/>
    <lineage>
        <taxon>Bacteria</taxon>
        <taxon>Bacillati</taxon>
        <taxon>Bacillota</taxon>
        <taxon>Bacilli</taxon>
        <taxon>Bacillales</taxon>
        <taxon>Bacillaceae</taxon>
        <taxon>Bacillus</taxon>
    </lineage>
</organism>
<protein>
    <submittedName>
        <fullName evidence="2">PucR family transcriptional regulator</fullName>
    </submittedName>
</protein>
<evidence type="ECO:0000259" key="1">
    <source>
        <dbReference type="Pfam" id="PF13556"/>
    </source>
</evidence>
<dbReference type="EMBL" id="JBJHQH010000020">
    <property type="protein sequence ID" value="MFK9094177.1"/>
    <property type="molecule type" value="Genomic_DNA"/>
</dbReference>
<comment type="caution">
    <text evidence="2">The sequence shown here is derived from an EMBL/GenBank/DDBJ whole genome shotgun (WGS) entry which is preliminary data.</text>
</comment>
<dbReference type="PANTHER" id="PTHR33744">
    <property type="entry name" value="CARBOHYDRATE DIACID REGULATOR"/>
    <property type="match status" value="1"/>
</dbReference>
<dbReference type="InterPro" id="IPR042070">
    <property type="entry name" value="PucR_C-HTH_sf"/>
</dbReference>
<evidence type="ECO:0000313" key="2">
    <source>
        <dbReference type="EMBL" id="MFK9094177.1"/>
    </source>
</evidence>
<dbReference type="InterPro" id="IPR051448">
    <property type="entry name" value="CdaR-like_regulators"/>
</dbReference>
<dbReference type="PANTHER" id="PTHR33744:SF15">
    <property type="entry name" value="CARBOHYDRATE DIACID REGULATOR"/>
    <property type="match status" value="1"/>
</dbReference>
<name>A0ABW8RNL9_9BACI</name>
<sequence length="302" mass="35132">MLRKLLSLYENSFLFPSLPDIPSEQFHYFFSEAENEWIGIPKTAVSEKELNLLKALYKLGEFQVSRASAAEKGWHEYLFLNAPPPQYHSETYIRFIQFSIHGDDVNQVEIESALKGFFTEEVIIIWESASRGIVVEEKKQISLSEEELISMSETLESDFYVKVSFFIGKLNLLSEAIRTKFLLEQEYFSFAISKLGNSTIFTFERVFPAYLAHHLPEELKFRGSQEIVEVFREDPEMFSTIKVFLENNSNASMTAKKLYIHRNTLQYRIDKFTEKTGIGLKDFYGAFTVFLACLLFEQNQKN</sequence>
<dbReference type="SUPFAM" id="SSF46689">
    <property type="entry name" value="Homeodomain-like"/>
    <property type="match status" value="1"/>
</dbReference>
<dbReference type="InterPro" id="IPR025736">
    <property type="entry name" value="PucR_C-HTH_dom"/>
</dbReference>
<dbReference type="RefSeq" id="WP_406582651.1">
    <property type="nucleotide sequence ID" value="NZ_JBJHQH010000020.1"/>
</dbReference>
<dbReference type="Pfam" id="PF13556">
    <property type="entry name" value="HTH_30"/>
    <property type="match status" value="1"/>
</dbReference>
<dbReference type="InterPro" id="IPR009057">
    <property type="entry name" value="Homeodomain-like_sf"/>
</dbReference>
<dbReference type="Proteomes" id="UP001623041">
    <property type="component" value="Unassembled WGS sequence"/>
</dbReference>
<reference evidence="2 3" key="1">
    <citation type="submission" date="2024-11" db="EMBL/GenBank/DDBJ databases">
        <authorList>
            <person name="Lucas J.A."/>
        </authorList>
    </citation>
    <scope>NUCLEOTIDE SEQUENCE [LARGE SCALE GENOMIC DNA]</scope>
    <source>
        <strain evidence="2 3">Z 5.4</strain>
    </source>
</reference>
<gene>
    <name evidence="2" type="ORF">ACJEBI_22225</name>
</gene>
<proteinExistence type="predicted"/>
<accession>A0ABW8RNL9</accession>
<feature type="domain" description="PucR C-terminal helix-turn-helix" evidence="1">
    <location>
        <begin position="239"/>
        <end position="294"/>
    </location>
</feature>
<evidence type="ECO:0000313" key="3">
    <source>
        <dbReference type="Proteomes" id="UP001623041"/>
    </source>
</evidence>
<keyword evidence="3" id="KW-1185">Reference proteome</keyword>